<keyword evidence="7 17" id="KW-0067">ATP-binding</keyword>
<dbReference type="EC" id="5.1.99.6" evidence="19"/>
<evidence type="ECO:0000256" key="8">
    <source>
        <dbReference type="ARBA" id="ARBA00022857"/>
    </source>
</evidence>
<evidence type="ECO:0000259" key="20">
    <source>
        <dbReference type="PROSITE" id="PS51383"/>
    </source>
</evidence>
<feature type="binding site" evidence="17">
    <location>
        <position position="362"/>
    </location>
    <ligand>
        <name>(6S)-NADPHX</name>
        <dbReference type="ChEBI" id="CHEBI:64076"/>
    </ligand>
</feature>
<dbReference type="PIRSF" id="PIRSF017184">
    <property type="entry name" value="Nnr"/>
    <property type="match status" value="1"/>
</dbReference>
<proteinExistence type="inferred from homology"/>
<feature type="binding site" evidence="17">
    <location>
        <position position="425"/>
    </location>
    <ligand>
        <name>(6S)-NADPHX</name>
        <dbReference type="ChEBI" id="CHEBI:64076"/>
    </ligand>
</feature>
<comment type="function">
    <text evidence="17">Catalyzes the dehydration of the S-form of NAD(P)HX at the expense of ADP, which is converted to AMP. Together with NAD(P)HX epimerase, which catalyzes the epimerization of the S- and R-forms, the enzyme allows the repair of both epimers of NAD(P)HX, a damaged form of NAD(P)H that is a result of enzymatic or heat-dependent hydration.</text>
</comment>
<comment type="subunit">
    <text evidence="17">Homotetramer.</text>
</comment>
<feature type="binding site" evidence="18">
    <location>
        <position position="153"/>
    </location>
    <ligand>
        <name>K(+)</name>
        <dbReference type="ChEBI" id="CHEBI:29103"/>
    </ligand>
</feature>
<comment type="function">
    <text evidence="14 19">Bifunctional enzyme that catalyzes the epimerization of the S- and R-forms of NAD(P)HX and the dehydration of the S-form of NAD(P)HX at the expense of ADP, which is converted to AMP. This allows the repair of both epimers of NAD(P)HX, a damaged form of NAD(P)H that is a result of enzymatic or heat-dependent hydration.</text>
</comment>
<dbReference type="PROSITE" id="PS51383">
    <property type="entry name" value="YJEF_C_3"/>
    <property type="match status" value="1"/>
</dbReference>
<dbReference type="PROSITE" id="PS51385">
    <property type="entry name" value="YJEF_N"/>
    <property type="match status" value="1"/>
</dbReference>
<evidence type="ECO:0000256" key="12">
    <source>
        <dbReference type="ARBA" id="ARBA00023239"/>
    </source>
</evidence>
<keyword evidence="6 17" id="KW-0547">Nucleotide-binding</keyword>
<evidence type="ECO:0000256" key="11">
    <source>
        <dbReference type="ARBA" id="ARBA00023235"/>
    </source>
</evidence>
<evidence type="ECO:0000256" key="5">
    <source>
        <dbReference type="ARBA" id="ARBA00022723"/>
    </source>
</evidence>
<comment type="catalytic activity">
    <reaction evidence="16 17 19">
        <text>(6S)-NADPHX + ADP = AMP + phosphate + NADPH + H(+)</text>
        <dbReference type="Rhea" id="RHEA:32235"/>
        <dbReference type="ChEBI" id="CHEBI:15378"/>
        <dbReference type="ChEBI" id="CHEBI:43474"/>
        <dbReference type="ChEBI" id="CHEBI:57783"/>
        <dbReference type="ChEBI" id="CHEBI:64076"/>
        <dbReference type="ChEBI" id="CHEBI:456215"/>
        <dbReference type="ChEBI" id="CHEBI:456216"/>
        <dbReference type="EC" id="4.2.1.136"/>
    </reaction>
</comment>
<evidence type="ECO:0000256" key="9">
    <source>
        <dbReference type="ARBA" id="ARBA00022958"/>
    </source>
</evidence>
<keyword evidence="11 18" id="KW-0413">Isomerase</keyword>
<dbReference type="Gene3D" id="3.40.50.10260">
    <property type="entry name" value="YjeF N-terminal domain"/>
    <property type="match status" value="1"/>
</dbReference>
<comment type="caution">
    <text evidence="18">Lacks conserved residue(s) required for the propagation of feature annotation.</text>
</comment>
<feature type="binding site" evidence="17">
    <location>
        <position position="311"/>
    </location>
    <ligand>
        <name>(6S)-NADPHX</name>
        <dbReference type="ChEBI" id="CHEBI:64076"/>
    </ligand>
</feature>
<comment type="function">
    <text evidence="18">Catalyzes the epimerization of the S- and R-forms of NAD(P)HX, a damaged form of NAD(P)H that is a result of enzymatic or heat-dependent hydration. This is a prerequisite for the S-specific NAD(P)H-hydrate dehydratase to allow the repair of both epimers of NAD(P)HX.</text>
</comment>
<dbReference type="InterPro" id="IPR004443">
    <property type="entry name" value="YjeF_N_dom"/>
</dbReference>
<dbReference type="GO" id="GO:0052856">
    <property type="term" value="F:NAD(P)HX epimerase activity"/>
    <property type="evidence" value="ECO:0007669"/>
    <property type="project" value="UniProtKB-UniRule"/>
</dbReference>
<dbReference type="InterPro" id="IPR029056">
    <property type="entry name" value="Ribokinase-like"/>
</dbReference>
<feature type="binding site" evidence="17">
    <location>
        <begin position="395"/>
        <end position="399"/>
    </location>
    <ligand>
        <name>AMP</name>
        <dbReference type="ChEBI" id="CHEBI:456215"/>
    </ligand>
</feature>
<dbReference type="PANTHER" id="PTHR12592:SF0">
    <property type="entry name" value="ATP-DEPENDENT (S)-NAD(P)H-HYDRATE DEHYDRATASE"/>
    <property type="match status" value="1"/>
</dbReference>
<dbReference type="InterPro" id="IPR030677">
    <property type="entry name" value="Nnr"/>
</dbReference>
<evidence type="ECO:0000256" key="19">
    <source>
        <dbReference type="PIRNR" id="PIRNR017184"/>
    </source>
</evidence>
<keyword evidence="8 17" id="KW-0521">NADP</keyword>
<feature type="binding site" evidence="18">
    <location>
        <begin position="56"/>
        <end position="60"/>
    </location>
    <ligand>
        <name>(6S)-NADPHX</name>
        <dbReference type="ChEBI" id="CHEBI:64076"/>
    </ligand>
</feature>
<feature type="binding site" evidence="18">
    <location>
        <begin position="121"/>
        <end position="127"/>
    </location>
    <ligand>
        <name>(6S)-NADPHX</name>
        <dbReference type="ChEBI" id="CHEBI:64076"/>
    </ligand>
</feature>
<evidence type="ECO:0000256" key="18">
    <source>
        <dbReference type="HAMAP-Rule" id="MF_01966"/>
    </source>
</evidence>
<organism evidence="22 23">
    <name type="scientific">Thalassospira lohafexi</name>
    <dbReference type="NCBI Taxonomy" id="744227"/>
    <lineage>
        <taxon>Bacteria</taxon>
        <taxon>Pseudomonadati</taxon>
        <taxon>Pseudomonadota</taxon>
        <taxon>Alphaproteobacteria</taxon>
        <taxon>Rhodospirillales</taxon>
        <taxon>Thalassospiraceae</taxon>
        <taxon>Thalassospira</taxon>
    </lineage>
</organism>
<keyword evidence="9 18" id="KW-0630">Potassium</keyword>
<dbReference type="GO" id="GO:0052855">
    <property type="term" value="F:ADP-dependent NAD(P)H-hydrate dehydratase activity"/>
    <property type="evidence" value="ECO:0007669"/>
    <property type="project" value="UniProtKB-UniRule"/>
</dbReference>
<dbReference type="Proteomes" id="UP000233332">
    <property type="component" value="Unassembled WGS sequence"/>
</dbReference>
<comment type="similarity">
    <text evidence="4 19">In the C-terminal section; belongs to the NnrD/CARKD family.</text>
</comment>
<feature type="domain" description="YjeF N-terminal" evidence="21">
    <location>
        <begin position="10"/>
        <end position="207"/>
    </location>
</feature>
<dbReference type="HAMAP" id="MF_01966">
    <property type="entry name" value="NADHX_epimerase"/>
    <property type="match status" value="1"/>
</dbReference>
<dbReference type="SUPFAM" id="SSF53613">
    <property type="entry name" value="Ribokinase-like"/>
    <property type="match status" value="1"/>
</dbReference>
<evidence type="ECO:0000313" key="22">
    <source>
        <dbReference type="EMBL" id="PKR59611.1"/>
    </source>
</evidence>
<dbReference type="EC" id="4.2.1.136" evidence="19"/>
<accession>A0A2N3L9U1</accession>
<evidence type="ECO:0000256" key="17">
    <source>
        <dbReference type="HAMAP-Rule" id="MF_01965"/>
    </source>
</evidence>
<comment type="similarity">
    <text evidence="3 19">In the N-terminal section; belongs to the NnrE/AIBP family.</text>
</comment>
<dbReference type="RefSeq" id="WP_101300660.1">
    <property type="nucleotide sequence ID" value="NZ_NXGX01000002.1"/>
</dbReference>
<evidence type="ECO:0000256" key="7">
    <source>
        <dbReference type="ARBA" id="ARBA00022840"/>
    </source>
</evidence>
<evidence type="ECO:0000256" key="4">
    <source>
        <dbReference type="ARBA" id="ARBA00009524"/>
    </source>
</evidence>
<evidence type="ECO:0000256" key="6">
    <source>
        <dbReference type="ARBA" id="ARBA00022741"/>
    </source>
</evidence>
<evidence type="ECO:0000256" key="1">
    <source>
        <dbReference type="ARBA" id="ARBA00000013"/>
    </source>
</evidence>
<sequence length="485" mass="51004">MFEILTTDQMYDADRKTIDGGIPGDVLMENAGRTVFEEIIRHWSPRSVSVLCGPGNNGGDGFVIARLLRDEGWSVRLGLLGEIEHLGGDAAFHAKQWDGATERLSPALVVGADLIVDCIFGAGLARDITGDVADLVASVNDSISVVVSVDVPSGVDGNSGCIMGCAIKADLTVTFCRAKPGHYLLPGRQLCGELAIRDIGISDQVVSEIRPTCWRNDPVLWRAGIRWPGLDGHKYHRGHLLAFGGTMMTGATRLVARAARRSGVGLLTIVSDASVLPVYAADAPGTMTASISGLEALLNDCRHNAFVVGPGYGVGDSTRSLVLQLLHLCRSTVLDADALTSFSDDPSTLCFAVQGPTVVTPHEGEFTRLFPDIDGDKLARARAAAKRSGATVLIKGADTVIAAPDGRAAISAVDAPWLATAGSGDVLAGVIAGLMAQGMEMFDAACMGVWLHGRSGTDIGPGLIAEDIPDHLPVILRELWLASRK</sequence>
<keyword evidence="23" id="KW-1185">Reference proteome</keyword>
<comment type="cofactor">
    <cofactor evidence="17">
        <name>Mg(2+)</name>
        <dbReference type="ChEBI" id="CHEBI:18420"/>
    </cofactor>
</comment>
<evidence type="ECO:0000256" key="3">
    <source>
        <dbReference type="ARBA" id="ARBA00006001"/>
    </source>
</evidence>
<comment type="caution">
    <text evidence="22">The sequence shown here is derived from an EMBL/GenBank/DDBJ whole genome shotgun (WGS) entry which is preliminary data.</text>
</comment>
<dbReference type="InterPro" id="IPR017953">
    <property type="entry name" value="Carbohydrate_kinase_pred_CS"/>
</dbReference>
<keyword evidence="13" id="KW-0511">Multifunctional enzyme</keyword>
<reference evidence="22 23" key="1">
    <citation type="submission" date="2017-09" db="EMBL/GenBank/DDBJ databases">
        <title>Biodiversity and function of Thalassospira species in the particle-attached aromatic-hydrocarbon-degrading consortia from the surface seawater of the China South Sea.</title>
        <authorList>
            <person name="Dong C."/>
            <person name="Lai Q."/>
            <person name="Shao Z."/>
        </authorList>
    </citation>
    <scope>NUCLEOTIDE SEQUENCE [LARGE SCALE GENOMIC DNA]</scope>
    <source>
        <strain evidence="22 23">139Z-12</strain>
    </source>
</reference>
<evidence type="ECO:0000256" key="10">
    <source>
        <dbReference type="ARBA" id="ARBA00023027"/>
    </source>
</evidence>
<dbReference type="PANTHER" id="PTHR12592">
    <property type="entry name" value="ATP-DEPENDENT (S)-NAD(P)H-HYDRATE DEHYDRATASE FAMILY MEMBER"/>
    <property type="match status" value="1"/>
</dbReference>
<evidence type="ECO:0000259" key="21">
    <source>
        <dbReference type="PROSITE" id="PS51385"/>
    </source>
</evidence>
<feature type="binding site" evidence="17">
    <location>
        <position position="251"/>
    </location>
    <ligand>
        <name>(6S)-NADPHX</name>
        <dbReference type="ChEBI" id="CHEBI:64076"/>
    </ligand>
</feature>
<keyword evidence="5 18" id="KW-0479">Metal-binding</keyword>
<feature type="binding site" evidence="18">
    <location>
        <position position="150"/>
    </location>
    <ligand>
        <name>(6S)-NADPHX</name>
        <dbReference type="ChEBI" id="CHEBI:64076"/>
    </ligand>
</feature>
<protein>
    <recommendedName>
        <fullName evidence="19">Bifunctional NAD(P)H-hydrate repair enzyme</fullName>
    </recommendedName>
    <alternativeName>
        <fullName evidence="19">Nicotinamide nucleotide repair protein</fullName>
    </alternativeName>
    <domain>
        <recommendedName>
            <fullName evidence="19">ADP-dependent (S)-NAD(P)H-hydrate dehydratase</fullName>
            <ecNumber evidence="19">4.2.1.136</ecNumber>
        </recommendedName>
        <alternativeName>
            <fullName evidence="19">ADP-dependent NAD(P)HX dehydratase</fullName>
        </alternativeName>
    </domain>
    <domain>
        <recommendedName>
            <fullName evidence="19">NAD(P)H-hydrate epimerase</fullName>
            <ecNumber evidence="19">5.1.99.6</ecNumber>
        </recommendedName>
    </domain>
</protein>
<keyword evidence="12 17" id="KW-0456">Lyase</keyword>
<feature type="binding site" evidence="18">
    <location>
        <position position="117"/>
    </location>
    <ligand>
        <name>K(+)</name>
        <dbReference type="ChEBI" id="CHEBI:29103"/>
    </ligand>
</feature>
<comment type="catalytic activity">
    <reaction evidence="2 18 19">
        <text>(6R)-NADPHX = (6S)-NADPHX</text>
        <dbReference type="Rhea" id="RHEA:32227"/>
        <dbReference type="ChEBI" id="CHEBI:64076"/>
        <dbReference type="ChEBI" id="CHEBI:64077"/>
        <dbReference type="EC" id="5.1.99.6"/>
    </reaction>
</comment>
<feature type="binding site" evidence="17">
    <location>
        <position position="424"/>
    </location>
    <ligand>
        <name>AMP</name>
        <dbReference type="ChEBI" id="CHEBI:456215"/>
    </ligand>
</feature>
<evidence type="ECO:0000256" key="14">
    <source>
        <dbReference type="ARBA" id="ARBA00025153"/>
    </source>
</evidence>
<gene>
    <name evidence="17" type="primary">nnrD</name>
    <name evidence="18" type="synonym">nnrE</name>
    <name evidence="22" type="ORF">COO92_06205</name>
</gene>
<dbReference type="Pfam" id="PF03853">
    <property type="entry name" value="YjeF_N"/>
    <property type="match status" value="1"/>
</dbReference>
<dbReference type="AlphaFoldDB" id="A0A2N3L9U1"/>
<feature type="binding site" evidence="18">
    <location>
        <position position="57"/>
    </location>
    <ligand>
        <name>K(+)</name>
        <dbReference type="ChEBI" id="CHEBI:29103"/>
    </ligand>
</feature>
<name>A0A2N3L9U1_9PROT</name>
<comment type="cofactor">
    <cofactor evidence="18 19">
        <name>K(+)</name>
        <dbReference type="ChEBI" id="CHEBI:29103"/>
    </cofactor>
    <text evidence="18 19">Binds 1 potassium ion per subunit.</text>
</comment>
<feature type="domain" description="YjeF C-terminal" evidence="20">
    <location>
        <begin position="217"/>
        <end position="479"/>
    </location>
</feature>
<evidence type="ECO:0000256" key="2">
    <source>
        <dbReference type="ARBA" id="ARBA00000909"/>
    </source>
</evidence>
<comment type="similarity">
    <text evidence="17">Belongs to the NnrD/CARKD family.</text>
</comment>
<dbReference type="Pfam" id="PF01256">
    <property type="entry name" value="Carb_kinase"/>
    <property type="match status" value="1"/>
</dbReference>
<dbReference type="PROSITE" id="PS01050">
    <property type="entry name" value="YJEF_C_2"/>
    <property type="match status" value="1"/>
</dbReference>
<dbReference type="SUPFAM" id="SSF64153">
    <property type="entry name" value="YjeF N-terminal domain-like"/>
    <property type="match status" value="1"/>
</dbReference>
<dbReference type="EMBL" id="NXGX01000002">
    <property type="protein sequence ID" value="PKR59611.1"/>
    <property type="molecule type" value="Genomic_DNA"/>
</dbReference>
<dbReference type="GO" id="GO:0005524">
    <property type="term" value="F:ATP binding"/>
    <property type="evidence" value="ECO:0007669"/>
    <property type="project" value="UniProtKB-UniRule"/>
</dbReference>
<dbReference type="NCBIfam" id="TIGR00197">
    <property type="entry name" value="yjeF_nterm"/>
    <property type="match status" value="1"/>
</dbReference>
<comment type="similarity">
    <text evidence="18">Belongs to the NnrE/AIBP family.</text>
</comment>
<evidence type="ECO:0000256" key="13">
    <source>
        <dbReference type="ARBA" id="ARBA00023268"/>
    </source>
</evidence>
<dbReference type="Gene3D" id="3.40.1190.20">
    <property type="match status" value="1"/>
</dbReference>
<dbReference type="InterPro" id="IPR000631">
    <property type="entry name" value="CARKD"/>
</dbReference>
<dbReference type="HAMAP" id="MF_01965">
    <property type="entry name" value="NADHX_dehydratase"/>
    <property type="match status" value="1"/>
</dbReference>
<dbReference type="InterPro" id="IPR036652">
    <property type="entry name" value="YjeF_N_dom_sf"/>
</dbReference>
<dbReference type="GO" id="GO:0046872">
    <property type="term" value="F:metal ion binding"/>
    <property type="evidence" value="ECO:0007669"/>
    <property type="project" value="UniProtKB-UniRule"/>
</dbReference>
<comment type="catalytic activity">
    <reaction evidence="1 18 19">
        <text>(6R)-NADHX = (6S)-NADHX</text>
        <dbReference type="Rhea" id="RHEA:32215"/>
        <dbReference type="ChEBI" id="CHEBI:64074"/>
        <dbReference type="ChEBI" id="CHEBI:64075"/>
        <dbReference type="EC" id="5.1.99.6"/>
    </reaction>
</comment>
<dbReference type="GO" id="GO:0046496">
    <property type="term" value="P:nicotinamide nucleotide metabolic process"/>
    <property type="evidence" value="ECO:0007669"/>
    <property type="project" value="UniProtKB-UniRule"/>
</dbReference>
<dbReference type="CDD" id="cd01171">
    <property type="entry name" value="YXKO-related"/>
    <property type="match status" value="1"/>
</dbReference>
<evidence type="ECO:0000313" key="23">
    <source>
        <dbReference type="Proteomes" id="UP000233332"/>
    </source>
</evidence>
<dbReference type="NCBIfam" id="TIGR00196">
    <property type="entry name" value="yjeF_cterm"/>
    <property type="match status" value="1"/>
</dbReference>
<keyword evidence="10 17" id="KW-0520">NAD</keyword>
<evidence type="ECO:0000256" key="15">
    <source>
        <dbReference type="ARBA" id="ARBA00048238"/>
    </source>
</evidence>
<evidence type="ECO:0000256" key="16">
    <source>
        <dbReference type="ARBA" id="ARBA00049209"/>
    </source>
</evidence>
<dbReference type="GO" id="GO:0110051">
    <property type="term" value="P:metabolite repair"/>
    <property type="evidence" value="ECO:0007669"/>
    <property type="project" value="TreeGrafter"/>
</dbReference>
<comment type="catalytic activity">
    <reaction evidence="15 17 19">
        <text>(6S)-NADHX + ADP = AMP + phosphate + NADH + H(+)</text>
        <dbReference type="Rhea" id="RHEA:32223"/>
        <dbReference type="ChEBI" id="CHEBI:15378"/>
        <dbReference type="ChEBI" id="CHEBI:43474"/>
        <dbReference type="ChEBI" id="CHEBI:57945"/>
        <dbReference type="ChEBI" id="CHEBI:64074"/>
        <dbReference type="ChEBI" id="CHEBI:456215"/>
        <dbReference type="ChEBI" id="CHEBI:456216"/>
        <dbReference type="EC" id="4.2.1.136"/>
    </reaction>
</comment>